<feature type="region of interest" description="Disordered" evidence="1">
    <location>
        <begin position="104"/>
        <end position="140"/>
    </location>
</feature>
<name>A0AA48L5T3_9TREE</name>
<feature type="region of interest" description="Disordered" evidence="1">
    <location>
        <begin position="1"/>
        <end position="80"/>
    </location>
</feature>
<proteinExistence type="predicted"/>
<feature type="region of interest" description="Disordered" evidence="1">
    <location>
        <begin position="152"/>
        <end position="202"/>
    </location>
</feature>
<accession>A0AA48L5T3</accession>
<evidence type="ECO:0000313" key="3">
    <source>
        <dbReference type="Proteomes" id="UP001233271"/>
    </source>
</evidence>
<dbReference type="KEGG" id="ccac:CcaHIS019_0501140"/>
<dbReference type="AlphaFoldDB" id="A0AA48L5T3"/>
<evidence type="ECO:0000313" key="2">
    <source>
        <dbReference type="EMBL" id="BEI92486.1"/>
    </source>
</evidence>
<feature type="compositionally biased region" description="Polar residues" evidence="1">
    <location>
        <begin position="184"/>
        <end position="202"/>
    </location>
</feature>
<dbReference type="RefSeq" id="XP_060457751.1">
    <property type="nucleotide sequence ID" value="XM_060601238.1"/>
</dbReference>
<dbReference type="Proteomes" id="UP001233271">
    <property type="component" value="Chromosome 5"/>
</dbReference>
<reference evidence="2" key="1">
    <citation type="journal article" date="2023" name="BMC Genomics">
        <title>Chromosome-level genome assemblies of Cutaneotrichosporon spp. (Trichosporonales, Basidiomycota) reveal imbalanced evolution between nucleotide sequences and chromosome synteny.</title>
        <authorList>
            <person name="Kobayashi Y."/>
            <person name="Kayamori A."/>
            <person name="Aoki K."/>
            <person name="Shiwa Y."/>
            <person name="Matsutani M."/>
            <person name="Fujita N."/>
            <person name="Sugita T."/>
            <person name="Iwasaki W."/>
            <person name="Tanaka N."/>
            <person name="Takashima M."/>
        </authorList>
    </citation>
    <scope>NUCLEOTIDE SEQUENCE</scope>
    <source>
        <strain evidence="2">HIS019</strain>
    </source>
</reference>
<keyword evidence="3" id="KW-1185">Reference proteome</keyword>
<feature type="compositionally biased region" description="Polar residues" evidence="1">
    <location>
        <begin position="162"/>
        <end position="171"/>
    </location>
</feature>
<evidence type="ECO:0000256" key="1">
    <source>
        <dbReference type="SAM" id="MobiDB-lite"/>
    </source>
</evidence>
<gene>
    <name evidence="2" type="ORF">CcaverHIS019_0501140</name>
</gene>
<feature type="compositionally biased region" description="Basic and acidic residues" evidence="1">
    <location>
        <begin position="49"/>
        <end position="64"/>
    </location>
</feature>
<dbReference type="GeneID" id="85496356"/>
<protein>
    <submittedName>
        <fullName evidence="2">Uncharacterized protein</fullName>
    </submittedName>
</protein>
<sequence>MFCNRSVGLPPRRRSPAPRSKQDTKDTAAVAVDSSSESGLKILYIPPRTEVDSQKAVKKNERDSNTPPSEDSVEEIPHPSNDEILEMGRNLLEVARDLLQVVHQQRSQRQVYPAANVDASTESLKRPLPNTGTDSPDMSGRCRSIHLALQFDNAEPDRGADNNMSLNTSTTTRKKDAKCDDYDNVNNRSSNNMDAKHPQNSF</sequence>
<dbReference type="EMBL" id="AP028216">
    <property type="protein sequence ID" value="BEI92486.1"/>
    <property type="molecule type" value="Genomic_DNA"/>
</dbReference>
<organism evidence="2 3">
    <name type="scientific">Cutaneotrichosporon cavernicola</name>
    <dbReference type="NCBI Taxonomy" id="279322"/>
    <lineage>
        <taxon>Eukaryota</taxon>
        <taxon>Fungi</taxon>
        <taxon>Dikarya</taxon>
        <taxon>Basidiomycota</taxon>
        <taxon>Agaricomycotina</taxon>
        <taxon>Tremellomycetes</taxon>
        <taxon>Trichosporonales</taxon>
        <taxon>Trichosporonaceae</taxon>
        <taxon>Cutaneotrichosporon</taxon>
    </lineage>
</organism>